<sequence>MTENSSITNIEDDDPVIFEIDVYLNNATFSDIITDLAEPPNTVAIAKELCSKPFNNLLILQYPLEVSTCSDSDEEGEDSKFISALAKSNVSDRLPLKSLQVGEVVKNDDISYKKSYGSSSVNKDNRYAVCPLIRFDYDLGSPYLFNHKSATFKRVSKSLKQMSSDTRSSPKLAPLFNSNESYTNQTLTFESSIATNEYVTDCLGILNVKETEHGLERSLHVLPVKGIIQMRPKLSSLADGVVAADDDLTNLFYNKDVRWKDVNRIYYPDSAESRELLDVFSTNDDYPIKFMDDRSMYINSICSSKTNKSPFSQTPSGGLNLTFSTHSSAIQSGNQVQMYSHTHHLTPNMRFMSTLDVEMQLKLLLSQRHIDSFYSLKRDIICGDMDEIAIIDLLKKFAKSIDGNWILSSEYAIDNYTDEDDCDPNERKYLVCCRDLMIGLLSRKISQNPMFKVNSSLGSFSTEMFQIATKLPPNMMNDLLSKFAKPQGKIWILKLDRDEKFCQRYRNIVEYYQRYWDARIQETANILQSYKGGTEFSTNRMVRNFCIKSAIVSFIKNSMCTSEEVVDYLDSLGYSNTSEENCNFDSLLSQVAIPIVKGFKKYWVLKPTNVSLDKFRMVLLNGDGYESRRGLSLNDVKKTFESKGIPNFITRRIMKSTG</sequence>
<name>L0B096_THEEQ</name>
<dbReference type="KEGG" id="beq:BEWA_034160"/>
<gene>
    <name evidence="1" type="ORF">BEWA_034160</name>
</gene>
<dbReference type="InterPro" id="IPR006886">
    <property type="entry name" value="RNA_pol_III_Rpc5"/>
</dbReference>
<evidence type="ECO:0000313" key="1">
    <source>
        <dbReference type="EMBL" id="AFZ80559.1"/>
    </source>
</evidence>
<dbReference type="EMBL" id="CP001669">
    <property type="protein sequence ID" value="AFZ80559.1"/>
    <property type="molecule type" value="Genomic_DNA"/>
</dbReference>
<dbReference type="GO" id="GO:0042797">
    <property type="term" value="P:tRNA transcription by RNA polymerase III"/>
    <property type="evidence" value="ECO:0007669"/>
    <property type="project" value="TreeGrafter"/>
</dbReference>
<dbReference type="eggNOG" id="ENOG502SX6U">
    <property type="taxonomic scope" value="Eukaryota"/>
</dbReference>
<proteinExistence type="predicted"/>
<dbReference type="PANTHER" id="PTHR12069">
    <property type="entry name" value="DNA-DIRECTED RNA POLYMERASES III 80 KDA POLYPEPTIDE RNA POLYMERASE III SUBUNIT 5"/>
    <property type="match status" value="1"/>
</dbReference>
<dbReference type="Proteomes" id="UP000031512">
    <property type="component" value="Chromosome 1"/>
</dbReference>
<dbReference type="STRING" id="1537102.L0B096"/>
<protein>
    <submittedName>
        <fullName evidence="1">Uncharacterized protein</fullName>
    </submittedName>
</protein>
<dbReference type="AlphaFoldDB" id="L0B096"/>
<dbReference type="VEuPathDB" id="PiroplasmaDB:BEWA_034160"/>
<dbReference type="RefSeq" id="XP_004830225.1">
    <property type="nucleotide sequence ID" value="XM_004830168.1"/>
</dbReference>
<dbReference type="GO" id="GO:0005666">
    <property type="term" value="C:RNA polymerase III complex"/>
    <property type="evidence" value="ECO:0007669"/>
    <property type="project" value="TreeGrafter"/>
</dbReference>
<reference evidence="1 2" key="1">
    <citation type="journal article" date="2012" name="BMC Genomics">
        <title>Comparative genomic analysis and phylogenetic position of Theileria equi.</title>
        <authorList>
            <person name="Kappmeyer L.S."/>
            <person name="Thiagarajan M."/>
            <person name="Herndon D.R."/>
            <person name="Ramsay J.D."/>
            <person name="Caler E."/>
            <person name="Djikeng A."/>
            <person name="Gillespie J.J."/>
            <person name="Lau A.O."/>
            <person name="Roalson E.H."/>
            <person name="Silva J.C."/>
            <person name="Silva M.G."/>
            <person name="Suarez C.E."/>
            <person name="Ueti M.W."/>
            <person name="Nene V.M."/>
            <person name="Mealey R.H."/>
            <person name="Knowles D.P."/>
            <person name="Brayton K.A."/>
        </authorList>
    </citation>
    <scope>NUCLEOTIDE SEQUENCE [LARGE SCALE GENOMIC DNA]</scope>
    <source>
        <strain evidence="1 2">WA</strain>
    </source>
</reference>
<dbReference type="GeneID" id="15803409"/>
<dbReference type="PANTHER" id="PTHR12069:SF0">
    <property type="entry name" value="DNA-DIRECTED RNA POLYMERASE III SUBUNIT RPC5"/>
    <property type="match status" value="1"/>
</dbReference>
<evidence type="ECO:0000313" key="2">
    <source>
        <dbReference type="Proteomes" id="UP000031512"/>
    </source>
</evidence>
<organism evidence="1 2">
    <name type="scientific">Theileria equi strain WA</name>
    <dbReference type="NCBI Taxonomy" id="1537102"/>
    <lineage>
        <taxon>Eukaryota</taxon>
        <taxon>Sar</taxon>
        <taxon>Alveolata</taxon>
        <taxon>Apicomplexa</taxon>
        <taxon>Aconoidasida</taxon>
        <taxon>Piroplasmida</taxon>
        <taxon>Theileriidae</taxon>
        <taxon>Theileria</taxon>
    </lineage>
</organism>
<keyword evidence="2" id="KW-1185">Reference proteome</keyword>
<accession>L0B096</accession>
<dbReference type="OrthoDB" id="340681at2759"/>
<dbReference type="Pfam" id="PF04801">
    <property type="entry name" value="RPC5"/>
    <property type="match status" value="1"/>
</dbReference>